<keyword evidence="5" id="KW-1185">Reference proteome</keyword>
<evidence type="ECO:0000256" key="1">
    <source>
        <dbReference type="SAM" id="MobiDB-lite"/>
    </source>
</evidence>
<dbReference type="AlphaFoldDB" id="A0A267DJ83"/>
<proteinExistence type="predicted"/>
<keyword evidence="2" id="KW-1133">Transmembrane helix</keyword>
<name>A0A267DJ83_9PLAT</name>
<evidence type="ECO:0000256" key="3">
    <source>
        <dbReference type="SAM" id="SignalP"/>
    </source>
</evidence>
<evidence type="ECO:0000313" key="5">
    <source>
        <dbReference type="Proteomes" id="UP000215902"/>
    </source>
</evidence>
<protein>
    <recommendedName>
        <fullName evidence="6">TNFR-Cys domain-containing protein</fullName>
    </recommendedName>
</protein>
<accession>A0A267DJ83</accession>
<gene>
    <name evidence="4" type="ORF">BOX15_Mlig007567g3</name>
</gene>
<keyword evidence="2" id="KW-0812">Transmembrane</keyword>
<feature type="signal peptide" evidence="3">
    <location>
        <begin position="1"/>
        <end position="25"/>
    </location>
</feature>
<evidence type="ECO:0000313" key="4">
    <source>
        <dbReference type="EMBL" id="PAA48694.1"/>
    </source>
</evidence>
<feature type="chain" id="PRO_5013374765" description="TNFR-Cys domain-containing protein" evidence="3">
    <location>
        <begin position="26"/>
        <end position="280"/>
    </location>
</feature>
<keyword evidence="3" id="KW-0732">Signal</keyword>
<feature type="non-terminal residue" evidence="4">
    <location>
        <position position="1"/>
    </location>
</feature>
<dbReference type="Proteomes" id="UP000215902">
    <property type="component" value="Unassembled WGS sequence"/>
</dbReference>
<evidence type="ECO:0000256" key="2">
    <source>
        <dbReference type="SAM" id="Phobius"/>
    </source>
</evidence>
<reference evidence="4 5" key="1">
    <citation type="submission" date="2017-06" db="EMBL/GenBank/DDBJ databases">
        <title>A platform for efficient transgenesis in Macrostomum lignano, a flatworm model organism for stem cell research.</title>
        <authorList>
            <person name="Berezikov E."/>
        </authorList>
    </citation>
    <scope>NUCLEOTIDE SEQUENCE [LARGE SCALE GENOMIC DNA]</scope>
    <source>
        <strain evidence="4">DV1</strain>
        <tissue evidence="4">Whole organism</tissue>
    </source>
</reference>
<evidence type="ECO:0008006" key="6">
    <source>
        <dbReference type="Google" id="ProtNLM"/>
    </source>
</evidence>
<feature type="transmembrane region" description="Helical" evidence="2">
    <location>
        <begin position="179"/>
        <end position="199"/>
    </location>
</feature>
<sequence length="280" mass="28357">PRLAALELVASVAMAAACLSAPAAASEPEEATASAKLRLLSLPPDDRTAAAGLDACLRAEPRLSCVWTLMLAGGGGLRSLRCHNDGALSCRSDAAHSEPTGSSASCGGCPDCLKLFRDISGDSGDSGADLKVGCLCSCAPAGAGDPPANRTYPCGTDPAGACDSGQQLSEEEAPAQSSYLLVGPLAGLAVMAAIGFLVLRRNHICRSTDPPRITGQIEFAFSAEQQQPRQSVGSDRSGGGGGGRRESCTRCGAVRVEVTGPDSAAEEAAQELMEPAEKLG</sequence>
<keyword evidence="2" id="KW-0472">Membrane</keyword>
<comment type="caution">
    <text evidence="4">The sequence shown here is derived from an EMBL/GenBank/DDBJ whole genome shotgun (WGS) entry which is preliminary data.</text>
</comment>
<organism evidence="4 5">
    <name type="scientific">Macrostomum lignano</name>
    <dbReference type="NCBI Taxonomy" id="282301"/>
    <lineage>
        <taxon>Eukaryota</taxon>
        <taxon>Metazoa</taxon>
        <taxon>Spiralia</taxon>
        <taxon>Lophotrochozoa</taxon>
        <taxon>Platyhelminthes</taxon>
        <taxon>Rhabditophora</taxon>
        <taxon>Macrostomorpha</taxon>
        <taxon>Macrostomida</taxon>
        <taxon>Macrostomidae</taxon>
        <taxon>Macrostomum</taxon>
    </lineage>
</organism>
<dbReference type="EMBL" id="NIVC01004080">
    <property type="protein sequence ID" value="PAA48694.1"/>
    <property type="molecule type" value="Genomic_DNA"/>
</dbReference>
<feature type="region of interest" description="Disordered" evidence="1">
    <location>
        <begin position="221"/>
        <end position="280"/>
    </location>
</feature>